<evidence type="ECO:0000256" key="1">
    <source>
        <dbReference type="SAM" id="MobiDB-lite"/>
    </source>
</evidence>
<evidence type="ECO:0000313" key="3">
    <source>
        <dbReference type="Proteomes" id="UP000283509"/>
    </source>
</evidence>
<feature type="compositionally biased region" description="Low complexity" evidence="1">
    <location>
        <begin position="376"/>
        <end position="399"/>
    </location>
</feature>
<accession>A0A3R7QC32</accession>
<dbReference type="SUPFAM" id="SSF54518">
    <property type="entry name" value="Tubby C-terminal domain-like"/>
    <property type="match status" value="1"/>
</dbReference>
<proteinExistence type="predicted"/>
<reference evidence="2 3" key="1">
    <citation type="submission" date="2018-04" db="EMBL/GenBank/DDBJ databases">
        <authorList>
            <person name="Zhang X."/>
            <person name="Yuan J."/>
            <person name="Li F."/>
            <person name="Xiang J."/>
        </authorList>
    </citation>
    <scope>NUCLEOTIDE SEQUENCE [LARGE SCALE GENOMIC DNA]</scope>
    <source>
        <tissue evidence="2">Muscle</tissue>
    </source>
</reference>
<dbReference type="PANTHER" id="PTHR16517:SF2">
    <property type="entry name" value="TUBBY-RELATED PROTEIN 4"/>
    <property type="match status" value="1"/>
</dbReference>
<dbReference type="AlphaFoldDB" id="A0A3R7QC32"/>
<sequence length="494" mass="53664">MCYIPETRQLRDFVSRPPCNSQRLHCTMIRHDEDLIPTPGACYTLYLEYLGGLVPLLKGKRTSKIRPEFVIFDPQVDEAMNKENGDRSCGGVGVGVGVGGVVNGHPVLSDTSDTEYEDMCASPRLQRRRKLKRRIRERLESETDELVYLDTLPEQHRLVEVTSNIWGTKFKLHGVASSLPANLGQITYKTSLLHLQPRQMTLVITELREDIPPRPDPTFNPNVFSEDEEDLGERLASRRAPDLPSDLEEHPYVDLATPEMLQLRDGLRAELRGEAHAHHALAPTTASAAPTTNHHSQPEAHVFSLVRSSAPSSPKHSVSHFCCDAGTLQSPKNIVAPIVTRHSTAASAALLEIGGGEVGLVGGARAGIKTSSPVVAASGAGRTTSSSSSSSSSCASSSAPPRHEELRLSESGGPKNDVIRYIDERAASPTLRNIDAYLAFRRSGSLKDSVKKAQLQAGVAAQRCVSLEPRDTSVLLRCCRSFGTGCECGLGQDR</sequence>
<reference evidence="2 3" key="2">
    <citation type="submission" date="2019-01" db="EMBL/GenBank/DDBJ databases">
        <title>The decoding of complex shrimp genome reveals the adaptation for benthos swimmer, frequently molting mechanism and breeding impact on genome.</title>
        <authorList>
            <person name="Sun Y."/>
            <person name="Gao Y."/>
            <person name="Yu Y."/>
        </authorList>
    </citation>
    <scope>NUCLEOTIDE SEQUENCE [LARGE SCALE GENOMIC DNA]</scope>
    <source>
        <tissue evidence="2">Muscle</tissue>
    </source>
</reference>
<evidence type="ECO:0000313" key="2">
    <source>
        <dbReference type="EMBL" id="ROT74153.1"/>
    </source>
</evidence>
<feature type="compositionally biased region" description="Basic and acidic residues" evidence="1">
    <location>
        <begin position="232"/>
        <end position="248"/>
    </location>
</feature>
<feature type="region of interest" description="Disordered" evidence="1">
    <location>
        <begin position="212"/>
        <end position="248"/>
    </location>
</feature>
<dbReference type="STRING" id="6689.A0A3R7QC32"/>
<name>A0A3R7QC32_PENVA</name>
<dbReference type="InterPro" id="IPR025659">
    <property type="entry name" value="Tubby-like_C"/>
</dbReference>
<protein>
    <submittedName>
        <fullName evidence="2">Putative tubby-related protein 4 isoform X2</fullName>
    </submittedName>
</protein>
<gene>
    <name evidence="2" type="ORF">C7M84_007347</name>
</gene>
<dbReference type="OrthoDB" id="8775810at2759"/>
<organism evidence="2 3">
    <name type="scientific">Penaeus vannamei</name>
    <name type="common">Whiteleg shrimp</name>
    <name type="synonym">Litopenaeus vannamei</name>
    <dbReference type="NCBI Taxonomy" id="6689"/>
    <lineage>
        <taxon>Eukaryota</taxon>
        <taxon>Metazoa</taxon>
        <taxon>Ecdysozoa</taxon>
        <taxon>Arthropoda</taxon>
        <taxon>Crustacea</taxon>
        <taxon>Multicrustacea</taxon>
        <taxon>Malacostraca</taxon>
        <taxon>Eumalacostraca</taxon>
        <taxon>Eucarida</taxon>
        <taxon>Decapoda</taxon>
        <taxon>Dendrobranchiata</taxon>
        <taxon>Penaeoidea</taxon>
        <taxon>Penaeidae</taxon>
        <taxon>Penaeus</taxon>
    </lineage>
</organism>
<feature type="region of interest" description="Disordered" evidence="1">
    <location>
        <begin position="373"/>
        <end position="414"/>
    </location>
</feature>
<keyword evidence="3" id="KW-1185">Reference proteome</keyword>
<comment type="caution">
    <text evidence="2">The sequence shown here is derived from an EMBL/GenBank/DDBJ whole genome shotgun (WGS) entry which is preliminary data.</text>
</comment>
<dbReference type="PANTHER" id="PTHR16517">
    <property type="entry name" value="TUBBY-RELATED"/>
    <property type="match status" value="1"/>
</dbReference>
<dbReference type="Proteomes" id="UP000283509">
    <property type="component" value="Unassembled WGS sequence"/>
</dbReference>
<dbReference type="EMBL" id="QCYY01001928">
    <property type="protein sequence ID" value="ROT74153.1"/>
    <property type="molecule type" value="Genomic_DNA"/>
</dbReference>